<evidence type="ECO:0000256" key="3">
    <source>
        <dbReference type="ARBA" id="ARBA00022989"/>
    </source>
</evidence>
<accession>A0A4T0FHL9</accession>
<evidence type="ECO:0000256" key="5">
    <source>
        <dbReference type="SAM" id="MobiDB-lite"/>
    </source>
</evidence>
<evidence type="ECO:0000256" key="4">
    <source>
        <dbReference type="ARBA" id="ARBA00023136"/>
    </source>
</evidence>
<dbReference type="SUPFAM" id="SSF103473">
    <property type="entry name" value="MFS general substrate transporter"/>
    <property type="match status" value="1"/>
</dbReference>
<dbReference type="InterPro" id="IPR036259">
    <property type="entry name" value="MFS_trans_sf"/>
</dbReference>
<dbReference type="Pfam" id="PF07690">
    <property type="entry name" value="MFS_1"/>
    <property type="match status" value="1"/>
</dbReference>
<dbReference type="PANTHER" id="PTHR23502">
    <property type="entry name" value="MAJOR FACILITATOR SUPERFAMILY"/>
    <property type="match status" value="1"/>
</dbReference>
<dbReference type="InterPro" id="IPR011701">
    <property type="entry name" value="MFS"/>
</dbReference>
<dbReference type="PROSITE" id="PS50850">
    <property type="entry name" value="MFS"/>
    <property type="match status" value="1"/>
</dbReference>
<feature type="transmembrane region" description="Helical" evidence="6">
    <location>
        <begin position="184"/>
        <end position="207"/>
    </location>
</feature>
<feature type="region of interest" description="Disordered" evidence="5">
    <location>
        <begin position="1"/>
        <end position="23"/>
    </location>
</feature>
<gene>
    <name evidence="8" type="ORF">E3P99_03098</name>
</gene>
<dbReference type="PANTHER" id="PTHR23502:SF3">
    <property type="entry name" value="MAJOR FACILITATOR SUPERFAMILY (MFS) PROFILE DOMAIN-CONTAINING PROTEIN-RELATED"/>
    <property type="match status" value="1"/>
</dbReference>
<dbReference type="GO" id="GO:0022857">
    <property type="term" value="F:transmembrane transporter activity"/>
    <property type="evidence" value="ECO:0007669"/>
    <property type="project" value="InterPro"/>
</dbReference>
<keyword evidence="2 6" id="KW-0812">Transmembrane</keyword>
<dbReference type="InterPro" id="IPR020846">
    <property type="entry name" value="MFS_dom"/>
</dbReference>
<feature type="transmembrane region" description="Helical" evidence="6">
    <location>
        <begin position="219"/>
        <end position="238"/>
    </location>
</feature>
<evidence type="ECO:0000313" key="9">
    <source>
        <dbReference type="Proteomes" id="UP000310189"/>
    </source>
</evidence>
<dbReference type="EMBL" id="SPNW01000052">
    <property type="protein sequence ID" value="TIA87588.1"/>
    <property type="molecule type" value="Genomic_DNA"/>
</dbReference>
<name>A0A4T0FHL9_9BASI</name>
<dbReference type="GO" id="GO:0005886">
    <property type="term" value="C:plasma membrane"/>
    <property type="evidence" value="ECO:0007669"/>
    <property type="project" value="TreeGrafter"/>
</dbReference>
<evidence type="ECO:0000313" key="8">
    <source>
        <dbReference type="EMBL" id="TIA87588.1"/>
    </source>
</evidence>
<comment type="subcellular location">
    <subcellularLocation>
        <location evidence="1">Membrane</location>
        <topology evidence="1">Multi-pass membrane protein</topology>
    </subcellularLocation>
</comment>
<dbReference type="Gene3D" id="1.20.1250.20">
    <property type="entry name" value="MFS general substrate transporter like domains"/>
    <property type="match status" value="1"/>
</dbReference>
<keyword evidence="4 6" id="KW-0472">Membrane</keyword>
<keyword evidence="9" id="KW-1185">Reference proteome</keyword>
<organism evidence="8 9">
    <name type="scientific">Wallemia hederae</name>
    <dbReference type="NCBI Taxonomy" id="1540922"/>
    <lineage>
        <taxon>Eukaryota</taxon>
        <taxon>Fungi</taxon>
        <taxon>Dikarya</taxon>
        <taxon>Basidiomycota</taxon>
        <taxon>Wallemiomycotina</taxon>
        <taxon>Wallemiomycetes</taxon>
        <taxon>Wallemiales</taxon>
        <taxon>Wallemiaceae</taxon>
        <taxon>Wallemia</taxon>
    </lineage>
</organism>
<dbReference type="InterPro" id="IPR001958">
    <property type="entry name" value="Tet-R_TetA/multi-R_MdtG-like"/>
</dbReference>
<reference evidence="8 9" key="1">
    <citation type="submission" date="2019-03" db="EMBL/GenBank/DDBJ databases">
        <title>Sequencing 23 genomes of Wallemia ichthyophaga.</title>
        <authorList>
            <person name="Gostincar C."/>
        </authorList>
    </citation>
    <scope>NUCLEOTIDE SEQUENCE [LARGE SCALE GENOMIC DNA]</scope>
    <source>
        <strain evidence="8 9">EXF-5753</strain>
    </source>
</reference>
<proteinExistence type="predicted"/>
<dbReference type="PRINTS" id="PR01035">
    <property type="entry name" value="TCRTETA"/>
</dbReference>
<evidence type="ECO:0000256" key="2">
    <source>
        <dbReference type="ARBA" id="ARBA00022692"/>
    </source>
</evidence>
<protein>
    <recommendedName>
        <fullName evidence="7">Major facilitator superfamily (MFS) profile domain-containing protein</fullName>
    </recommendedName>
</protein>
<keyword evidence="3 6" id="KW-1133">Transmembrane helix</keyword>
<feature type="domain" description="Major facilitator superfamily (MFS) profile" evidence="7">
    <location>
        <begin position="62"/>
        <end position="317"/>
    </location>
</feature>
<evidence type="ECO:0000259" key="7">
    <source>
        <dbReference type="PROSITE" id="PS50850"/>
    </source>
</evidence>
<dbReference type="Proteomes" id="UP000310189">
    <property type="component" value="Unassembled WGS sequence"/>
</dbReference>
<comment type="caution">
    <text evidence="8">The sequence shown here is derived from an EMBL/GenBank/DDBJ whole genome shotgun (WGS) entry which is preliminary data.</text>
</comment>
<sequence length="317" mass="35378">MTTQAKRFEELDADKKTTEQEKTTDEGLYFEKKTADGKTILTEDMAPECIGTAFPAWKKWLIAAVVANVQLSMNFNASVYNNSVAGVSEEFQVSEYVAKLGQCLFLVAYAFGCELWAPWSEEFGRKPILQASLLLVNIFDIGAARAPNIGTMLSMRFLGGLSSAGGSVTLGMVADLWGPDTQQYGLGFIVWSSVAGSVMGPLLGGFIEQFAGPGPAWRWVFYVQLIWGVFAQLTHLCIPETRSSIMLDKEAKRRRKEAAKAGKDLNIWGPNEVIQRRLEFKEVLVIWSRPFEMLCREPIVLFCSALRKSRFTVRKKC</sequence>
<evidence type="ECO:0000256" key="1">
    <source>
        <dbReference type="ARBA" id="ARBA00004141"/>
    </source>
</evidence>
<dbReference type="OrthoDB" id="5376138at2759"/>
<evidence type="ECO:0000256" key="6">
    <source>
        <dbReference type="SAM" id="Phobius"/>
    </source>
</evidence>
<dbReference type="AlphaFoldDB" id="A0A4T0FHL9"/>